<dbReference type="PROSITE" id="PS51257">
    <property type="entry name" value="PROKAR_LIPOPROTEIN"/>
    <property type="match status" value="1"/>
</dbReference>
<dbReference type="RefSeq" id="WP_404547345.1">
    <property type="nucleotide sequence ID" value="NZ_JADIKJ010000011.1"/>
</dbReference>
<gene>
    <name evidence="2" type="ORF">ISP15_10860</name>
</gene>
<dbReference type="EMBL" id="JADIKJ010000011">
    <property type="protein sequence ID" value="MFK2900835.1"/>
    <property type="molecule type" value="Genomic_DNA"/>
</dbReference>
<name>A0ABW8JKM6_9GAMM</name>
<protein>
    <recommendedName>
        <fullName evidence="4">Glycine-rich protein</fullName>
    </recommendedName>
</protein>
<organism evidence="2 3">
    <name type="scientific">Dyella jejuensis</name>
    <dbReference type="NCBI Taxonomy" id="1432009"/>
    <lineage>
        <taxon>Bacteria</taxon>
        <taxon>Pseudomonadati</taxon>
        <taxon>Pseudomonadota</taxon>
        <taxon>Gammaproteobacteria</taxon>
        <taxon>Lysobacterales</taxon>
        <taxon>Rhodanobacteraceae</taxon>
        <taxon>Dyella</taxon>
    </lineage>
</organism>
<feature type="signal peptide" evidence="1">
    <location>
        <begin position="1"/>
        <end position="22"/>
    </location>
</feature>
<evidence type="ECO:0000313" key="3">
    <source>
        <dbReference type="Proteomes" id="UP001620461"/>
    </source>
</evidence>
<evidence type="ECO:0000256" key="1">
    <source>
        <dbReference type="SAM" id="SignalP"/>
    </source>
</evidence>
<keyword evidence="1" id="KW-0732">Signal</keyword>
<comment type="caution">
    <text evidence="2">The sequence shown here is derived from an EMBL/GenBank/DDBJ whole genome shotgun (WGS) entry which is preliminary data.</text>
</comment>
<keyword evidence="3" id="KW-1185">Reference proteome</keyword>
<proteinExistence type="predicted"/>
<feature type="chain" id="PRO_5045538301" description="Glycine-rich protein" evidence="1">
    <location>
        <begin position="23"/>
        <end position="112"/>
    </location>
</feature>
<evidence type="ECO:0008006" key="4">
    <source>
        <dbReference type="Google" id="ProtNLM"/>
    </source>
</evidence>
<accession>A0ABW8JKM6</accession>
<reference evidence="2 3" key="1">
    <citation type="submission" date="2020-10" db="EMBL/GenBank/DDBJ databases">
        <title>Phylogeny of dyella-like bacteria.</title>
        <authorList>
            <person name="Fu J."/>
        </authorList>
    </citation>
    <scope>NUCLEOTIDE SEQUENCE [LARGE SCALE GENOMIC DNA]</scope>
    <source>
        <strain evidence="2 3">JP1</strain>
    </source>
</reference>
<dbReference type="Proteomes" id="UP001620461">
    <property type="component" value="Unassembled WGS sequence"/>
</dbReference>
<evidence type="ECO:0000313" key="2">
    <source>
        <dbReference type="EMBL" id="MFK2900835.1"/>
    </source>
</evidence>
<sequence>MNNSVKYLLAGLMLAGSLVALSGCVPSYSYVQGNGYAGDAYYGSGPAVIYGDPYGYYPWGGYYGGYWGGYYGYYGGYRGCCHGGGRYWRGGGLRGGGHGVAHGSSGGGHPAH</sequence>